<dbReference type="EMBL" id="JANBPU010000605">
    <property type="protein sequence ID" value="KAJ1910257.1"/>
    <property type="molecule type" value="Genomic_DNA"/>
</dbReference>
<name>A0A9W7ZTN2_9FUNG</name>
<comment type="caution">
    <text evidence="2">The sequence shown here is derived from an EMBL/GenBank/DDBJ whole genome shotgun (WGS) entry which is preliminary data.</text>
</comment>
<protein>
    <submittedName>
        <fullName evidence="2">Uncharacterized protein</fullName>
    </submittedName>
</protein>
<gene>
    <name evidence="2" type="ORF">H4219_006250</name>
</gene>
<feature type="region of interest" description="Disordered" evidence="1">
    <location>
        <begin position="1"/>
        <end position="25"/>
    </location>
</feature>
<feature type="non-terminal residue" evidence="2">
    <location>
        <position position="1"/>
    </location>
</feature>
<organism evidence="2 3">
    <name type="scientific">Mycoemilia scoparia</name>
    <dbReference type="NCBI Taxonomy" id="417184"/>
    <lineage>
        <taxon>Eukaryota</taxon>
        <taxon>Fungi</taxon>
        <taxon>Fungi incertae sedis</taxon>
        <taxon>Zoopagomycota</taxon>
        <taxon>Kickxellomycotina</taxon>
        <taxon>Kickxellomycetes</taxon>
        <taxon>Kickxellales</taxon>
        <taxon>Kickxellaceae</taxon>
        <taxon>Mycoemilia</taxon>
    </lineage>
</organism>
<reference evidence="2" key="1">
    <citation type="submission" date="2022-07" db="EMBL/GenBank/DDBJ databases">
        <title>Phylogenomic reconstructions and comparative analyses of Kickxellomycotina fungi.</title>
        <authorList>
            <person name="Reynolds N.K."/>
            <person name="Stajich J.E."/>
            <person name="Barry K."/>
            <person name="Grigoriev I.V."/>
            <person name="Crous P."/>
            <person name="Smith M.E."/>
        </authorList>
    </citation>
    <scope>NUCLEOTIDE SEQUENCE</scope>
    <source>
        <strain evidence="2">NBRC 100468</strain>
    </source>
</reference>
<accession>A0A9W7ZTN2</accession>
<dbReference type="Proteomes" id="UP001150538">
    <property type="component" value="Unassembled WGS sequence"/>
</dbReference>
<sequence length="529" mass="59926">ATPENTPAAEQASYNNGAQRGGGQSSSLLIQSKLPPMPNFDPNNIIYFLAQFDDFTNHLQYSDEEKCKYVIKLVPETTAMVLVRTDEYECSSWLGLKLLLSKLFARDLTLYSDQEAIQTIKKKPFDKLNPLPLILELSLVLKKIGQLSTLQKIVHLKSILPTEWKNDIDIRLDEEVDFAVYVKSFEKRVLLLAKRQQAEILNQEVLPITNTPQLSAVANSDTESMIKQFENMVLRVVNAQQPTAPKTYSQVCIYCGSNNHLKNRCDDLTADLCEGKVKMINGKVHFPDDTPVPINRYNGYMIALTRSSIQNKGSHVVHNLTIEEPYEQVVEDIEFIYPEDLEELYDVNELNKKRKTNARTGVDVDSSPSYVDTGINTEPFKCPPPTHTYISQAERSVNTYEVMKRIMNETKVTMTLTELQGMSPAARVFFQKHNARHKTPIVPTVEELTRVEHPYDEEEILQSTDYESPIFAKKSVLVWGWVNGQNAEIVIDPGSEINVINAEWAKTVGIDITTAGKESYNFLDINNGK</sequence>
<evidence type="ECO:0000313" key="2">
    <source>
        <dbReference type="EMBL" id="KAJ1910257.1"/>
    </source>
</evidence>
<dbReference type="AlphaFoldDB" id="A0A9W7ZTN2"/>
<keyword evidence="3" id="KW-1185">Reference proteome</keyword>
<dbReference type="OrthoDB" id="5596707at2759"/>
<evidence type="ECO:0000313" key="3">
    <source>
        <dbReference type="Proteomes" id="UP001150538"/>
    </source>
</evidence>
<proteinExistence type="predicted"/>
<evidence type="ECO:0000256" key="1">
    <source>
        <dbReference type="SAM" id="MobiDB-lite"/>
    </source>
</evidence>